<comment type="caution">
    <text evidence="2">The sequence shown here is derived from an EMBL/GenBank/DDBJ whole genome shotgun (WGS) entry which is preliminary data.</text>
</comment>
<dbReference type="InterPro" id="IPR008271">
    <property type="entry name" value="Ser/Thr_kinase_AS"/>
</dbReference>
<dbReference type="PROSITE" id="PS50011">
    <property type="entry name" value="PROTEIN_KINASE_DOM"/>
    <property type="match status" value="1"/>
</dbReference>
<accession>A0A5J4TIF5</accession>
<dbReference type="AlphaFoldDB" id="A0A5J4TIF5"/>
<dbReference type="GO" id="GO:0004674">
    <property type="term" value="F:protein serine/threonine kinase activity"/>
    <property type="evidence" value="ECO:0007669"/>
    <property type="project" value="InterPro"/>
</dbReference>
<dbReference type="EMBL" id="SNRW01030252">
    <property type="protein sequence ID" value="KAA6358174.1"/>
    <property type="molecule type" value="Genomic_DNA"/>
</dbReference>
<dbReference type="PROSITE" id="PS00108">
    <property type="entry name" value="PROTEIN_KINASE_ST"/>
    <property type="match status" value="1"/>
</dbReference>
<reference evidence="2 3" key="1">
    <citation type="submission" date="2019-03" db="EMBL/GenBank/DDBJ databases">
        <title>Single cell metagenomics reveals metabolic interactions within the superorganism composed of flagellate Streblomastix strix and complex community of Bacteroidetes bacteria on its surface.</title>
        <authorList>
            <person name="Treitli S.C."/>
            <person name="Kolisko M."/>
            <person name="Husnik F."/>
            <person name="Keeling P."/>
            <person name="Hampl V."/>
        </authorList>
    </citation>
    <scope>NUCLEOTIDE SEQUENCE [LARGE SCALE GENOMIC DNA]</scope>
    <source>
        <strain evidence="2">ST1C</strain>
    </source>
</reference>
<dbReference type="Pfam" id="PF00069">
    <property type="entry name" value="Pkinase"/>
    <property type="match status" value="1"/>
</dbReference>
<evidence type="ECO:0000313" key="2">
    <source>
        <dbReference type="EMBL" id="KAA6358174.1"/>
    </source>
</evidence>
<dbReference type="GO" id="GO:0010506">
    <property type="term" value="P:regulation of autophagy"/>
    <property type="evidence" value="ECO:0007669"/>
    <property type="project" value="InterPro"/>
</dbReference>
<organism evidence="2 3">
    <name type="scientific">Streblomastix strix</name>
    <dbReference type="NCBI Taxonomy" id="222440"/>
    <lineage>
        <taxon>Eukaryota</taxon>
        <taxon>Metamonada</taxon>
        <taxon>Preaxostyla</taxon>
        <taxon>Oxymonadida</taxon>
        <taxon>Streblomastigidae</taxon>
        <taxon>Streblomastix</taxon>
    </lineage>
</organism>
<dbReference type="InterPro" id="IPR011009">
    <property type="entry name" value="Kinase-like_dom_sf"/>
</dbReference>
<name>A0A5J4TIF5_9EUKA</name>
<evidence type="ECO:0000313" key="3">
    <source>
        <dbReference type="Proteomes" id="UP000324800"/>
    </source>
</evidence>
<protein>
    <recommendedName>
        <fullName evidence="1">Protein kinase domain-containing protein</fullName>
    </recommendedName>
</protein>
<dbReference type="InterPro" id="IPR045269">
    <property type="entry name" value="Atg1-like"/>
</dbReference>
<dbReference type="Proteomes" id="UP000324800">
    <property type="component" value="Unassembled WGS sequence"/>
</dbReference>
<proteinExistence type="predicted"/>
<dbReference type="InterPro" id="IPR000719">
    <property type="entry name" value="Prot_kinase_dom"/>
</dbReference>
<dbReference type="SUPFAM" id="SSF56112">
    <property type="entry name" value="Protein kinase-like (PK-like)"/>
    <property type="match status" value="1"/>
</dbReference>
<dbReference type="OrthoDB" id="339325at2759"/>
<gene>
    <name evidence="2" type="ORF">EZS28_046299</name>
</gene>
<evidence type="ECO:0000259" key="1">
    <source>
        <dbReference type="PROSITE" id="PS50011"/>
    </source>
</evidence>
<feature type="non-terminal residue" evidence="2">
    <location>
        <position position="107"/>
    </location>
</feature>
<dbReference type="GO" id="GO:0005524">
    <property type="term" value="F:ATP binding"/>
    <property type="evidence" value="ECO:0007669"/>
    <property type="project" value="InterPro"/>
</dbReference>
<dbReference type="Gene3D" id="1.10.510.10">
    <property type="entry name" value="Transferase(Phosphotransferase) domain 1"/>
    <property type="match status" value="1"/>
</dbReference>
<dbReference type="PANTHER" id="PTHR24348">
    <property type="entry name" value="SERINE/THREONINE-PROTEIN KINASE UNC-51-RELATED"/>
    <property type="match status" value="1"/>
</dbReference>
<sequence length="107" mass="12080">MPTIRAMMKQILEGLRIIHESGFIHRDIKGQNILMHSPVGSGRIILKLADFGLVKVQQQDHLFEMSTKGTLPNMAPELIFDKKPTDSKVDMYSAGVVLFQLVTKEYP</sequence>
<feature type="domain" description="Protein kinase" evidence="1">
    <location>
        <begin position="1"/>
        <end position="107"/>
    </location>
</feature>
<dbReference type="GO" id="GO:0005737">
    <property type="term" value="C:cytoplasm"/>
    <property type="evidence" value="ECO:0007669"/>
    <property type="project" value="TreeGrafter"/>
</dbReference>